<gene>
    <name evidence="3" type="ORF">QQX09_01920</name>
</gene>
<protein>
    <submittedName>
        <fullName evidence="3">Potassium channel family protein</fullName>
    </submittedName>
</protein>
<evidence type="ECO:0000313" key="3">
    <source>
        <dbReference type="EMBL" id="MDN4474604.1"/>
    </source>
</evidence>
<keyword evidence="1" id="KW-1133">Transmembrane helix</keyword>
<feature type="transmembrane region" description="Helical" evidence="1">
    <location>
        <begin position="132"/>
        <end position="154"/>
    </location>
</feature>
<reference evidence="3" key="1">
    <citation type="submission" date="2023-06" db="EMBL/GenBank/DDBJ databases">
        <title>Sysu t00192.</title>
        <authorList>
            <person name="Gao L."/>
            <person name="Fang B.-Z."/>
            <person name="Li W.-J."/>
        </authorList>
    </citation>
    <scope>NUCLEOTIDE SEQUENCE</scope>
    <source>
        <strain evidence="3">SYSU T00192</strain>
    </source>
</reference>
<dbReference type="InterPro" id="IPR013099">
    <property type="entry name" value="K_chnl_dom"/>
</dbReference>
<evidence type="ECO:0000256" key="1">
    <source>
        <dbReference type="SAM" id="Phobius"/>
    </source>
</evidence>
<proteinExistence type="predicted"/>
<evidence type="ECO:0000313" key="4">
    <source>
        <dbReference type="Proteomes" id="UP001172728"/>
    </source>
</evidence>
<dbReference type="Proteomes" id="UP001172728">
    <property type="component" value="Unassembled WGS sequence"/>
</dbReference>
<feature type="transmembrane region" description="Helical" evidence="1">
    <location>
        <begin position="21"/>
        <end position="38"/>
    </location>
</feature>
<feature type="transmembrane region" description="Helical" evidence="1">
    <location>
        <begin position="96"/>
        <end position="120"/>
    </location>
</feature>
<feature type="transmembrane region" description="Helical" evidence="1">
    <location>
        <begin position="44"/>
        <end position="61"/>
    </location>
</feature>
<organism evidence="3 4">
    <name type="scientific">Demequina litoralis</name>
    <dbReference type="NCBI Taxonomy" id="3051660"/>
    <lineage>
        <taxon>Bacteria</taxon>
        <taxon>Bacillati</taxon>
        <taxon>Actinomycetota</taxon>
        <taxon>Actinomycetes</taxon>
        <taxon>Micrococcales</taxon>
        <taxon>Demequinaceae</taxon>
        <taxon>Demequina</taxon>
    </lineage>
</organism>
<comment type="caution">
    <text evidence="3">The sequence shown here is derived from an EMBL/GenBank/DDBJ whole genome shotgun (WGS) entry which is preliminary data.</text>
</comment>
<sequence>MANDAPSPQASESEAAAERPMLWFLLATLVVLQFGYPITFQGRGWTTVYLLVYIGVVAFSIRSANRNRRRRWPLFAASLVLVVTASWFAVRQDDAQATAAMLAGVGLLQLTLVVTLVASLVHPPERARTVDLLLLAVCAYLLLGGVFGALSGLLEHASPGSFIDPNAAAGTLTWQGLLYGSYVTLATLGFGDIVPVAPWARSLWSFEAVLGTLFVAVVIARLVGVAGFAARDTRDRPAS</sequence>
<feature type="domain" description="Potassium channel" evidence="2">
    <location>
        <begin position="149"/>
        <end position="223"/>
    </location>
</feature>
<dbReference type="RefSeq" id="WP_301131007.1">
    <property type="nucleotide sequence ID" value="NZ_JAUHPW010000001.1"/>
</dbReference>
<feature type="transmembrane region" description="Helical" evidence="1">
    <location>
        <begin position="208"/>
        <end position="230"/>
    </location>
</feature>
<dbReference type="GO" id="GO:0034220">
    <property type="term" value="P:monoatomic ion transmembrane transport"/>
    <property type="evidence" value="ECO:0007669"/>
    <property type="project" value="UniProtKB-KW"/>
</dbReference>
<dbReference type="Gene3D" id="1.10.287.70">
    <property type="match status" value="1"/>
</dbReference>
<keyword evidence="1" id="KW-0812">Transmembrane</keyword>
<evidence type="ECO:0000259" key="2">
    <source>
        <dbReference type="Pfam" id="PF07885"/>
    </source>
</evidence>
<keyword evidence="3" id="KW-0406">Ion transport</keyword>
<feature type="transmembrane region" description="Helical" evidence="1">
    <location>
        <begin position="73"/>
        <end position="90"/>
    </location>
</feature>
<accession>A0ABT8G7F3</accession>
<name>A0ABT8G7F3_9MICO</name>
<keyword evidence="3" id="KW-0813">Transport</keyword>
<dbReference type="SUPFAM" id="SSF81324">
    <property type="entry name" value="Voltage-gated potassium channels"/>
    <property type="match status" value="1"/>
</dbReference>
<keyword evidence="3" id="KW-0407">Ion channel</keyword>
<keyword evidence="4" id="KW-1185">Reference proteome</keyword>
<keyword evidence="1" id="KW-0472">Membrane</keyword>
<dbReference type="Pfam" id="PF07885">
    <property type="entry name" value="Ion_trans_2"/>
    <property type="match status" value="1"/>
</dbReference>
<dbReference type="EMBL" id="JAUHPW010000001">
    <property type="protein sequence ID" value="MDN4474604.1"/>
    <property type="molecule type" value="Genomic_DNA"/>
</dbReference>